<evidence type="ECO:0000313" key="3">
    <source>
        <dbReference type="Proteomes" id="UP001153365"/>
    </source>
</evidence>
<feature type="region of interest" description="Disordered" evidence="1">
    <location>
        <begin position="124"/>
        <end position="152"/>
    </location>
</feature>
<proteinExistence type="predicted"/>
<dbReference type="AlphaFoldDB" id="A0AAV0BQT5"/>
<evidence type="ECO:0000313" key="2">
    <source>
        <dbReference type="EMBL" id="CAH7689750.1"/>
    </source>
</evidence>
<keyword evidence="3" id="KW-1185">Reference proteome</keyword>
<protein>
    <submittedName>
        <fullName evidence="2">Uncharacterized protein</fullName>
    </submittedName>
</protein>
<evidence type="ECO:0000256" key="1">
    <source>
        <dbReference type="SAM" id="MobiDB-lite"/>
    </source>
</evidence>
<gene>
    <name evidence="2" type="ORF">PPACK8108_LOCUS24885</name>
</gene>
<feature type="compositionally biased region" description="Polar residues" evidence="1">
    <location>
        <begin position="124"/>
        <end position="140"/>
    </location>
</feature>
<organism evidence="2 3">
    <name type="scientific">Phakopsora pachyrhizi</name>
    <name type="common">Asian soybean rust disease fungus</name>
    <dbReference type="NCBI Taxonomy" id="170000"/>
    <lineage>
        <taxon>Eukaryota</taxon>
        <taxon>Fungi</taxon>
        <taxon>Dikarya</taxon>
        <taxon>Basidiomycota</taxon>
        <taxon>Pucciniomycotina</taxon>
        <taxon>Pucciniomycetes</taxon>
        <taxon>Pucciniales</taxon>
        <taxon>Phakopsoraceae</taxon>
        <taxon>Phakopsora</taxon>
    </lineage>
</organism>
<dbReference type="EMBL" id="CALTRL010006127">
    <property type="protein sequence ID" value="CAH7689750.1"/>
    <property type="molecule type" value="Genomic_DNA"/>
</dbReference>
<accession>A0AAV0BQT5</accession>
<reference evidence="2" key="1">
    <citation type="submission" date="2022-06" db="EMBL/GenBank/DDBJ databases">
        <authorList>
            <consortium name="SYNGENTA / RWTH Aachen University"/>
        </authorList>
    </citation>
    <scope>NUCLEOTIDE SEQUENCE</scope>
</reference>
<comment type="caution">
    <text evidence="2">The sequence shown here is derived from an EMBL/GenBank/DDBJ whole genome shotgun (WGS) entry which is preliminary data.</text>
</comment>
<dbReference type="Proteomes" id="UP001153365">
    <property type="component" value="Unassembled WGS sequence"/>
</dbReference>
<name>A0AAV0BQT5_PHAPC</name>
<sequence>MAYGVHGPEYQEDGGDEGAAEDRASLYELFDGLCKPDKEGKIKDKDRIRKLKGLKDKERIRTIEGLKVVAFTAYQRRTARLVWSSMTLIINYLLPHEVSSCLSSQESPTKDEKISIPKSHLSHYTTAISSPNPEHQQLNQLPHPLTGDPLTAPTSLQERSLLNLGFAGTPMEAALLMDMLILSVTNPQRVSTCIKPDWAQGPTGSVKQPLSKLFDPRSKAYSHPREQHGKQWQNCYKMVKSQSRFLFREALERLATSKRHGKSKPQPVMLLNPDSNTQSKAIRKHLHDHDQNANSHQNFVEGQEEELKARETRENQITSQSHSFRNSAALLWLNNKQNQIYEEYWVQLAKQHHDPSQLLGMDSTRIVAKTGVPFIENQIQTFEPIIDYPTKFSGIQHL</sequence>